<dbReference type="InterPro" id="IPR025877">
    <property type="entry name" value="MobA-like_NTP_Trfase"/>
</dbReference>
<evidence type="ECO:0000256" key="6">
    <source>
        <dbReference type="SAM" id="MobiDB-lite"/>
    </source>
</evidence>
<dbReference type="GO" id="GO:0016783">
    <property type="term" value="F:sulfurtransferase activity"/>
    <property type="evidence" value="ECO:0007669"/>
    <property type="project" value="InterPro"/>
</dbReference>
<dbReference type="InterPro" id="IPR029044">
    <property type="entry name" value="Nucleotide-diphossugar_trans"/>
</dbReference>
<dbReference type="SUPFAM" id="SSF53448">
    <property type="entry name" value="Nucleotide-diphospho-sugar transferases"/>
    <property type="match status" value="1"/>
</dbReference>
<evidence type="ECO:0000259" key="7">
    <source>
        <dbReference type="Pfam" id="PF12804"/>
    </source>
</evidence>
<evidence type="ECO:0000256" key="4">
    <source>
        <dbReference type="HAMAP-Rule" id="MF_00187"/>
    </source>
</evidence>
<dbReference type="SUPFAM" id="SSF53927">
    <property type="entry name" value="Cytidine deaminase-like"/>
    <property type="match status" value="1"/>
</dbReference>
<feature type="binding site" evidence="5">
    <location>
        <begin position="279"/>
        <end position="281"/>
    </location>
    <ligand>
        <name>GTP</name>
        <dbReference type="ChEBI" id="CHEBI:37565"/>
    </ligand>
</feature>
<name>A5G6X3_GEOUR</name>
<feature type="region of interest" description="Disordered" evidence="6">
    <location>
        <begin position="461"/>
        <end position="483"/>
    </location>
</feature>
<keyword evidence="5" id="KW-0547">Nucleotide-binding</keyword>
<dbReference type="EMBL" id="CP000698">
    <property type="protein sequence ID" value="ABQ27541.1"/>
    <property type="molecule type" value="Genomic_DNA"/>
</dbReference>
<feature type="binding site" evidence="5">
    <location>
        <position position="365"/>
    </location>
    <ligand>
        <name>Mg(2+)</name>
        <dbReference type="ChEBI" id="CHEBI:18420"/>
    </ligand>
</feature>
<dbReference type="PANTHER" id="PTHR30592">
    <property type="entry name" value="FORMATE DEHYDROGENASE"/>
    <property type="match status" value="1"/>
</dbReference>
<dbReference type="RefSeq" id="WP_011940202.1">
    <property type="nucleotide sequence ID" value="NC_009483.1"/>
</dbReference>
<keyword evidence="2 5" id="KW-0342">GTP-binding</keyword>
<dbReference type="GO" id="GO:0005525">
    <property type="term" value="F:GTP binding"/>
    <property type="evidence" value="ECO:0007669"/>
    <property type="project" value="UniProtKB-UniRule"/>
</dbReference>
<feature type="active site" description="Cysteine persulfide intermediate" evidence="4">
    <location>
        <position position="96"/>
    </location>
</feature>
<dbReference type="HOGENOM" id="CLU_569569_0_0_7"/>
<dbReference type="Pfam" id="PF02634">
    <property type="entry name" value="FdhD-NarQ"/>
    <property type="match status" value="1"/>
</dbReference>
<organism evidence="8 9">
    <name type="scientific">Geotalea uraniireducens (strain Rf4)</name>
    <name type="common">Geobacter uraniireducens</name>
    <dbReference type="NCBI Taxonomy" id="351605"/>
    <lineage>
        <taxon>Bacteria</taxon>
        <taxon>Pseudomonadati</taxon>
        <taxon>Thermodesulfobacteriota</taxon>
        <taxon>Desulfuromonadia</taxon>
        <taxon>Geobacterales</taxon>
        <taxon>Geobacteraceae</taxon>
        <taxon>Geotalea</taxon>
    </lineage>
</organism>
<dbReference type="HAMAP" id="MF_00316">
    <property type="entry name" value="MobA"/>
    <property type="match status" value="1"/>
</dbReference>
<dbReference type="Gene3D" id="3.90.550.10">
    <property type="entry name" value="Spore Coat Polysaccharide Biosynthesis Protein SpsA, Chain A"/>
    <property type="match status" value="1"/>
</dbReference>
<dbReference type="Gene3D" id="3.10.20.10">
    <property type="match status" value="1"/>
</dbReference>
<comment type="caution">
    <text evidence="5">Lacks conserved residue(s) required for the propagation of feature annotation.</text>
</comment>
<dbReference type="GO" id="GO:0097163">
    <property type="term" value="F:sulfur carrier activity"/>
    <property type="evidence" value="ECO:0007669"/>
    <property type="project" value="UniProtKB-UniRule"/>
</dbReference>
<comment type="domain">
    <text evidence="5">The N-terminal domain determines nucleotide recognition and specific binding, while the C-terminal domain determines the specific binding to the target protein.</text>
</comment>
<evidence type="ECO:0000313" key="8">
    <source>
        <dbReference type="EMBL" id="ABQ27541.1"/>
    </source>
</evidence>
<dbReference type="InterPro" id="IPR013482">
    <property type="entry name" value="Molybde_CF_guanTrfase"/>
</dbReference>
<dbReference type="STRING" id="351605.Gura_3385"/>
<feature type="binding site" evidence="5">
    <location>
        <position position="291"/>
    </location>
    <ligand>
        <name>GTP</name>
        <dbReference type="ChEBI" id="CHEBI:37565"/>
    </ligand>
</feature>
<comment type="function">
    <text evidence="5">Transfers a GMP moiety from GTP to Mo-molybdopterin (Mo-MPT) cofactor (Moco or molybdenum cofactor) to form Mo-molybdopterin guanine dinucleotide (Mo-MGD) cofactor.</text>
</comment>
<keyword evidence="5" id="KW-0460">Magnesium</keyword>
<proteinExistence type="inferred from homology"/>
<feature type="binding site" evidence="5">
    <location>
        <position position="365"/>
    </location>
    <ligand>
        <name>GTP</name>
        <dbReference type="ChEBI" id="CHEBI:37565"/>
    </ligand>
</feature>
<dbReference type="GO" id="GO:0061603">
    <property type="term" value="F:molybdenum cofactor guanylyltransferase activity"/>
    <property type="evidence" value="ECO:0007669"/>
    <property type="project" value="UniProtKB-EC"/>
</dbReference>
<dbReference type="Gene3D" id="3.40.140.10">
    <property type="entry name" value="Cytidine Deaminase, domain 2"/>
    <property type="match status" value="1"/>
</dbReference>
<comment type="similarity">
    <text evidence="4">Belongs to the FdhD family.</text>
</comment>
<dbReference type="InterPro" id="IPR003786">
    <property type="entry name" value="FdhD"/>
</dbReference>
<dbReference type="GO" id="GO:0006777">
    <property type="term" value="P:Mo-molybdopterin cofactor biosynthetic process"/>
    <property type="evidence" value="ECO:0007669"/>
    <property type="project" value="UniProtKB-UniRule"/>
</dbReference>
<gene>
    <name evidence="4" type="primary">fdhD</name>
    <name evidence="5" type="synonym">mobA</name>
    <name evidence="8" type="ordered locus">Gura_3385</name>
</gene>
<evidence type="ECO:0000256" key="5">
    <source>
        <dbReference type="HAMAP-Rule" id="MF_00316"/>
    </source>
</evidence>
<feature type="binding site" evidence="5">
    <location>
        <position position="336"/>
    </location>
    <ligand>
        <name>GTP</name>
        <dbReference type="ChEBI" id="CHEBI:37565"/>
    </ligand>
</feature>
<dbReference type="CDD" id="cd02503">
    <property type="entry name" value="MobA"/>
    <property type="match status" value="1"/>
</dbReference>
<comment type="catalytic activity">
    <reaction evidence="5">
        <text>Mo-molybdopterin + GTP + H(+) = Mo-molybdopterin guanine dinucleotide + diphosphate</text>
        <dbReference type="Rhea" id="RHEA:34243"/>
        <dbReference type="ChEBI" id="CHEBI:15378"/>
        <dbReference type="ChEBI" id="CHEBI:33019"/>
        <dbReference type="ChEBI" id="CHEBI:37565"/>
        <dbReference type="ChEBI" id="CHEBI:71302"/>
        <dbReference type="ChEBI" id="CHEBI:71310"/>
        <dbReference type="EC" id="2.7.7.77"/>
    </reaction>
</comment>
<protein>
    <recommendedName>
        <fullName evidence="4 5">Multifunctional fusion protein</fullName>
    </recommendedName>
    <domain>
        <recommendedName>
            <fullName evidence="5">Probable molybdenum cofactor guanylyltransferase</fullName>
            <shortName evidence="5">MoCo guanylyltransferase</shortName>
            <ecNumber evidence="5">2.7.7.77</ecNumber>
        </recommendedName>
        <alternativeName>
            <fullName evidence="5">GTP:molybdopterin guanylyltransferase</fullName>
        </alternativeName>
        <alternativeName>
            <fullName evidence="5">Molybdopterin-guanine dinucleotide synthase</fullName>
            <shortName evidence="5">MGD synthase</shortName>
        </alternativeName>
        <alternativeName>
            <fullName evidence="5">Molybdopterin guanylyltransferase</fullName>
        </alternativeName>
        <alternativeName>
            <fullName evidence="5">Mo-MPT guanylyltransferase</fullName>
        </alternativeName>
    </domain>
    <domain>
        <recommendedName>
            <fullName evidence="4">Sulfur carrier protein FdhD</fullName>
        </recommendedName>
    </domain>
</protein>
<keyword evidence="3 5" id="KW-0501">Molybdenum cofactor biosynthesis</keyword>
<keyword evidence="5" id="KW-0479">Metal-binding</keyword>
<dbReference type="AlphaFoldDB" id="A5G6X3"/>
<comment type="similarity">
    <text evidence="5">Belongs to the MobA family.</text>
</comment>
<dbReference type="GO" id="GO:0005737">
    <property type="term" value="C:cytoplasm"/>
    <property type="evidence" value="ECO:0007669"/>
    <property type="project" value="UniProtKB-SubCell"/>
</dbReference>
<keyword evidence="1 5" id="KW-0963">Cytoplasm</keyword>
<dbReference type="InterPro" id="IPR016193">
    <property type="entry name" value="Cytidine_deaminase-like"/>
</dbReference>
<comment type="cofactor">
    <cofactor evidence="5">
        <name>Mg(2+)</name>
        <dbReference type="ChEBI" id="CHEBI:18420"/>
    </cofactor>
</comment>
<evidence type="ECO:0000313" key="9">
    <source>
        <dbReference type="Proteomes" id="UP000006695"/>
    </source>
</evidence>
<reference evidence="8 9" key="1">
    <citation type="submission" date="2007-05" db="EMBL/GenBank/DDBJ databases">
        <title>Complete sequence of Geobacter uraniireducens Rf4.</title>
        <authorList>
            <consortium name="US DOE Joint Genome Institute"/>
            <person name="Copeland A."/>
            <person name="Lucas S."/>
            <person name="Lapidus A."/>
            <person name="Barry K."/>
            <person name="Detter J.C."/>
            <person name="Glavina del Rio T."/>
            <person name="Hammon N."/>
            <person name="Israni S."/>
            <person name="Dalin E."/>
            <person name="Tice H."/>
            <person name="Pitluck S."/>
            <person name="Chertkov O."/>
            <person name="Brettin T."/>
            <person name="Bruce D."/>
            <person name="Han C."/>
            <person name="Schmutz J."/>
            <person name="Larimer F."/>
            <person name="Land M."/>
            <person name="Hauser L."/>
            <person name="Kyrpides N."/>
            <person name="Mikhailova N."/>
            <person name="Shelobolina E."/>
            <person name="Aklujkar M."/>
            <person name="Lovley D."/>
            <person name="Richardson P."/>
        </authorList>
    </citation>
    <scope>NUCLEOTIDE SEQUENCE [LARGE SCALE GENOMIC DNA]</scope>
    <source>
        <strain evidence="8 9">Rf4</strain>
    </source>
</reference>
<dbReference type="OrthoDB" id="3197277at2"/>
<sequence length="483" mass="51764">MKTIYTYTNGRFEPKQGTIVREFPLVLHVNGREIATLIASPHDLRFLVAGFLRLQGFVDSVDDFHMLSVCEDFGIANVRIKGELPERLKPVLTSGCGTGITFTMPVAAKLCGNIGAASPVDPAAVFALMDALAREADNYRSHGGIHSAAVGEPDGTILLYAEDLGRHNTLDRIAGEALLKRVDLNGKMLVTSGRISTEMAAKAAQLGIALIASRTSPTDMAVKMCADAGITLVGYLRGNKFNVYAHQERLAVPATAGATLRPARTVPSSPIAGVTGVILAGGASSRMGSNKALLPYKGGRFIESIYRQLKEIFPEVIVVTNAPEQYAFLPCKKVPDIFPGMGALAGIHAGLTHSGTPAIFAVACDMPYLNSDLIRHLAARADEGGVLIPESPLGLEPLHAFYGRGCLAAIEVTLLHGERRIVSFFDRTNVKKIRQDEIARFDPAFDSFRNINTPADYFSLRDGEKRGGGPLSEPGQELGRAIN</sequence>
<dbReference type="Proteomes" id="UP000006695">
    <property type="component" value="Chromosome"/>
</dbReference>
<keyword evidence="5" id="KW-0808">Transferase</keyword>
<accession>A5G6X3</accession>
<dbReference type="PANTHER" id="PTHR30592:SF1">
    <property type="entry name" value="SULFUR CARRIER PROTEIN FDHD"/>
    <property type="match status" value="1"/>
</dbReference>
<dbReference type="Pfam" id="PF12804">
    <property type="entry name" value="NTP_transf_3"/>
    <property type="match status" value="1"/>
</dbReference>
<dbReference type="KEGG" id="gur:Gura_3385"/>
<dbReference type="HAMAP" id="MF_00187">
    <property type="entry name" value="FdhD"/>
    <property type="match status" value="1"/>
</dbReference>
<feature type="domain" description="MobA-like NTP transferase" evidence="7">
    <location>
        <begin position="276"/>
        <end position="422"/>
    </location>
</feature>
<keyword evidence="9" id="KW-1185">Reference proteome</keyword>
<comment type="function">
    <text evidence="4">Required for formate dehydrogenase (FDH) activity. Acts as a sulfur carrier protein that transfers sulfur from IscS to the molybdenum cofactor prior to its insertion into FDH.</text>
</comment>
<comment type="subcellular location">
    <subcellularLocation>
        <location evidence="5">Cytoplasm</location>
    </subcellularLocation>
</comment>
<dbReference type="NCBIfam" id="TIGR00129">
    <property type="entry name" value="fdhD_narQ"/>
    <property type="match status" value="1"/>
</dbReference>
<dbReference type="GO" id="GO:0046872">
    <property type="term" value="F:metal ion binding"/>
    <property type="evidence" value="ECO:0007669"/>
    <property type="project" value="UniProtKB-KW"/>
</dbReference>
<evidence type="ECO:0000256" key="1">
    <source>
        <dbReference type="ARBA" id="ARBA00022490"/>
    </source>
</evidence>
<evidence type="ECO:0000256" key="3">
    <source>
        <dbReference type="ARBA" id="ARBA00023150"/>
    </source>
</evidence>
<dbReference type="EC" id="2.7.7.77" evidence="5"/>
<evidence type="ECO:0000256" key="2">
    <source>
        <dbReference type="ARBA" id="ARBA00023134"/>
    </source>
</evidence>